<reference evidence="3" key="1">
    <citation type="submission" date="2017-09" db="EMBL/GenBank/DDBJ databases">
        <title>Depth-based differentiation of microbial function through sediment-hosted aquifers and enrichment of novel symbionts in the deep terrestrial subsurface.</title>
        <authorList>
            <person name="Probst A.J."/>
            <person name="Ladd B."/>
            <person name="Jarett J.K."/>
            <person name="Geller-Mcgrath D.E."/>
            <person name="Sieber C.M.K."/>
            <person name="Emerson J.B."/>
            <person name="Anantharaman K."/>
            <person name="Thomas B.C."/>
            <person name="Malmstrom R."/>
            <person name="Stieglmeier M."/>
            <person name="Klingl A."/>
            <person name="Woyke T."/>
            <person name="Ryan C.M."/>
            <person name="Banfield J.F."/>
        </authorList>
    </citation>
    <scope>NUCLEOTIDE SEQUENCE [LARGE SCALE GENOMIC DNA]</scope>
</reference>
<gene>
    <name evidence="2" type="ORF">CO054_01745</name>
</gene>
<dbReference type="EMBL" id="PFSF01000035">
    <property type="protein sequence ID" value="PJC28153.1"/>
    <property type="molecule type" value="Genomic_DNA"/>
</dbReference>
<dbReference type="InterPro" id="IPR041715">
    <property type="entry name" value="HisRS-like_core"/>
</dbReference>
<accession>A0A2M8ESQ4</accession>
<proteinExistence type="predicted"/>
<name>A0A2M8ESQ4_9BACT</name>
<dbReference type="AlphaFoldDB" id="A0A2M8ESQ4"/>
<evidence type="ECO:0000313" key="2">
    <source>
        <dbReference type="EMBL" id="PJC28153.1"/>
    </source>
</evidence>
<dbReference type="GO" id="GO:0005737">
    <property type="term" value="C:cytoplasm"/>
    <property type="evidence" value="ECO:0007669"/>
    <property type="project" value="InterPro"/>
</dbReference>
<dbReference type="InterPro" id="IPR004516">
    <property type="entry name" value="HisRS/HisZ"/>
</dbReference>
<feature type="domain" description="Class II Histidinyl-tRNA synthetase (HisRS)-like catalytic core" evidence="1">
    <location>
        <begin position="21"/>
        <end position="115"/>
    </location>
</feature>
<organism evidence="2 3">
    <name type="scientific">Candidatus Shapirobacteria bacterium CG_4_9_14_0_2_um_filter_39_11</name>
    <dbReference type="NCBI Taxonomy" id="1974478"/>
    <lineage>
        <taxon>Bacteria</taxon>
        <taxon>Candidatus Shapironibacteriota</taxon>
    </lineage>
</organism>
<comment type="caution">
    <text evidence="2">The sequence shown here is derived from an EMBL/GenBank/DDBJ whole genome shotgun (WGS) entry which is preliminary data.</text>
</comment>
<feature type="non-terminal residue" evidence="2">
    <location>
        <position position="136"/>
    </location>
</feature>
<dbReference type="Pfam" id="PF13393">
    <property type="entry name" value="tRNA-synt_His"/>
    <property type="match status" value="1"/>
</dbReference>
<sequence>DKKEKMKPAEWTNWLAEIGLNKLQIKDLEGILKDKDFSGESENLTRIFSTLKDLGVDDWVEFDPKVVRGLDYYTGVVFEAWDTKDEFRAILGGGKYNNLVEIVGGPRLPGVGFAAGDVVIEEVLKEYKKIPLLSPT</sequence>
<protein>
    <submittedName>
        <fullName evidence="2">Histidine--tRNA ligase</fullName>
    </submittedName>
</protein>
<dbReference type="Gene3D" id="3.30.930.10">
    <property type="entry name" value="Bira Bifunctional Protein, Domain 2"/>
    <property type="match status" value="1"/>
</dbReference>
<feature type="non-terminal residue" evidence="2">
    <location>
        <position position="1"/>
    </location>
</feature>
<dbReference type="SUPFAM" id="SSF55681">
    <property type="entry name" value="Class II aaRS and biotin synthetases"/>
    <property type="match status" value="1"/>
</dbReference>
<dbReference type="InterPro" id="IPR045864">
    <property type="entry name" value="aa-tRNA-synth_II/BPL/LPL"/>
</dbReference>
<keyword evidence="2" id="KW-0436">Ligase</keyword>
<dbReference type="GO" id="GO:0004821">
    <property type="term" value="F:histidine-tRNA ligase activity"/>
    <property type="evidence" value="ECO:0007669"/>
    <property type="project" value="TreeGrafter"/>
</dbReference>
<dbReference type="PANTHER" id="PTHR43707">
    <property type="entry name" value="HISTIDYL-TRNA SYNTHETASE"/>
    <property type="match status" value="1"/>
</dbReference>
<dbReference type="Proteomes" id="UP000229816">
    <property type="component" value="Unassembled WGS sequence"/>
</dbReference>
<evidence type="ECO:0000259" key="1">
    <source>
        <dbReference type="Pfam" id="PF13393"/>
    </source>
</evidence>
<dbReference type="GO" id="GO:0006427">
    <property type="term" value="P:histidyl-tRNA aminoacylation"/>
    <property type="evidence" value="ECO:0007669"/>
    <property type="project" value="TreeGrafter"/>
</dbReference>
<dbReference type="PANTHER" id="PTHR43707:SF1">
    <property type="entry name" value="HISTIDINE--TRNA LIGASE, MITOCHONDRIAL-RELATED"/>
    <property type="match status" value="1"/>
</dbReference>
<evidence type="ECO:0000313" key="3">
    <source>
        <dbReference type="Proteomes" id="UP000229816"/>
    </source>
</evidence>